<keyword evidence="3" id="KW-1185">Reference proteome</keyword>
<feature type="compositionally biased region" description="Polar residues" evidence="1">
    <location>
        <begin position="66"/>
        <end position="84"/>
    </location>
</feature>
<organism evidence="2 3">
    <name type="scientific">Thamnocephalis sphaerospora</name>
    <dbReference type="NCBI Taxonomy" id="78915"/>
    <lineage>
        <taxon>Eukaryota</taxon>
        <taxon>Fungi</taxon>
        <taxon>Fungi incertae sedis</taxon>
        <taxon>Zoopagomycota</taxon>
        <taxon>Zoopagomycotina</taxon>
        <taxon>Zoopagomycetes</taxon>
        <taxon>Zoopagales</taxon>
        <taxon>Sigmoideomycetaceae</taxon>
        <taxon>Thamnocephalis</taxon>
    </lineage>
</organism>
<name>A0A4P9XV55_9FUNG</name>
<sequence length="142" mass="15071">MCGAADARPRLRPLPAAPVLAAVPAATTALQELHFNGNALRAAPLSLFIEAVAVQADGCRQEHVTSQEQTGGNVGSGNEASHMQSGLAGISGLEQDSRRSQRTVNTRTHTVANERVWLNKQTCAHLVDELATRQAGIQHQSM</sequence>
<protein>
    <submittedName>
        <fullName evidence="2">Uncharacterized protein</fullName>
    </submittedName>
</protein>
<reference evidence="3" key="1">
    <citation type="journal article" date="2018" name="Nat. Microbiol.">
        <title>Leveraging single-cell genomics to expand the fungal tree of life.</title>
        <authorList>
            <person name="Ahrendt S.R."/>
            <person name="Quandt C.A."/>
            <person name="Ciobanu D."/>
            <person name="Clum A."/>
            <person name="Salamov A."/>
            <person name="Andreopoulos B."/>
            <person name="Cheng J.F."/>
            <person name="Woyke T."/>
            <person name="Pelin A."/>
            <person name="Henrissat B."/>
            <person name="Reynolds N.K."/>
            <person name="Benny G.L."/>
            <person name="Smith M.E."/>
            <person name="James T.Y."/>
            <person name="Grigoriev I.V."/>
        </authorList>
    </citation>
    <scope>NUCLEOTIDE SEQUENCE [LARGE SCALE GENOMIC DNA]</scope>
    <source>
        <strain evidence="3">RSA 1356</strain>
    </source>
</reference>
<feature type="region of interest" description="Disordered" evidence="1">
    <location>
        <begin position="64"/>
        <end position="84"/>
    </location>
</feature>
<accession>A0A4P9XV55</accession>
<gene>
    <name evidence="2" type="ORF">THASP1DRAFT_22135</name>
</gene>
<dbReference type="AlphaFoldDB" id="A0A4P9XV55"/>
<dbReference type="EMBL" id="KZ992469">
    <property type="protein sequence ID" value="RKP10126.1"/>
    <property type="molecule type" value="Genomic_DNA"/>
</dbReference>
<proteinExistence type="predicted"/>
<evidence type="ECO:0000313" key="3">
    <source>
        <dbReference type="Proteomes" id="UP000271241"/>
    </source>
</evidence>
<evidence type="ECO:0000256" key="1">
    <source>
        <dbReference type="SAM" id="MobiDB-lite"/>
    </source>
</evidence>
<dbReference type="Proteomes" id="UP000271241">
    <property type="component" value="Unassembled WGS sequence"/>
</dbReference>
<evidence type="ECO:0000313" key="2">
    <source>
        <dbReference type="EMBL" id="RKP10126.1"/>
    </source>
</evidence>